<dbReference type="PRINTS" id="PR01576">
    <property type="entry name" value="PDEFORMYLASE"/>
</dbReference>
<organism evidence="2">
    <name type="scientific">uncultured Caudovirales phage</name>
    <dbReference type="NCBI Taxonomy" id="2100421"/>
    <lineage>
        <taxon>Viruses</taxon>
        <taxon>Duplodnaviria</taxon>
        <taxon>Heunggongvirae</taxon>
        <taxon>Uroviricota</taxon>
        <taxon>Caudoviricetes</taxon>
        <taxon>Peduoviridae</taxon>
        <taxon>Maltschvirus</taxon>
        <taxon>Maltschvirus maltsch</taxon>
    </lineage>
</organism>
<evidence type="ECO:0000313" key="2">
    <source>
        <dbReference type="EMBL" id="CAB4131179.1"/>
    </source>
</evidence>
<protein>
    <submittedName>
        <fullName evidence="2">Def N-formylmethionyl-tRNA deformylase</fullName>
    </submittedName>
</protein>
<dbReference type="PIRSF" id="PIRSF004749">
    <property type="entry name" value="Pep_def"/>
    <property type="match status" value="1"/>
</dbReference>
<dbReference type="PANTHER" id="PTHR10458:SF22">
    <property type="entry name" value="PEPTIDE DEFORMYLASE"/>
    <property type="match status" value="1"/>
</dbReference>
<dbReference type="InterPro" id="IPR036821">
    <property type="entry name" value="Peptide_deformylase_sf"/>
</dbReference>
<proteinExistence type="inferred from homology"/>
<dbReference type="NCBIfam" id="TIGR00079">
    <property type="entry name" value="pept_deformyl"/>
    <property type="match status" value="1"/>
</dbReference>
<dbReference type="GO" id="GO:0042586">
    <property type="term" value="F:peptide deformylase activity"/>
    <property type="evidence" value="ECO:0007669"/>
    <property type="project" value="InterPro"/>
</dbReference>
<dbReference type="Gene3D" id="3.90.45.10">
    <property type="entry name" value="Peptide deformylase"/>
    <property type="match status" value="1"/>
</dbReference>
<dbReference type="HAMAP" id="MF_00163">
    <property type="entry name" value="Pep_deformylase"/>
    <property type="match status" value="1"/>
</dbReference>
<dbReference type="SUPFAM" id="SSF56420">
    <property type="entry name" value="Peptide deformylase"/>
    <property type="match status" value="1"/>
</dbReference>
<accession>A0A6J5LHT5</accession>
<sequence>MLLVKHTDPILRETCKPFDFSNPPMDSVQLAKDMVHFMYEVNGIGLAANQVGLPYRVFAMRGHPENFVCFNPKIVHFSDTMVQLEEGCVTYPGMIVKVKRPQSIRVRYHMANGDVRTDTFTGMSARIFQHELDHLDGIMFYERANRYHRELAMKKWKRNEVLVSSSG</sequence>
<gene>
    <name evidence="2" type="ORF">UFOVP132_48</name>
</gene>
<dbReference type="CDD" id="cd00487">
    <property type="entry name" value="Pep_deformylase"/>
    <property type="match status" value="1"/>
</dbReference>
<evidence type="ECO:0000256" key="1">
    <source>
        <dbReference type="ARBA" id="ARBA00010759"/>
    </source>
</evidence>
<comment type="similarity">
    <text evidence="1">Belongs to the polypeptide deformylase family.</text>
</comment>
<reference evidence="2" key="1">
    <citation type="submission" date="2020-04" db="EMBL/GenBank/DDBJ databases">
        <authorList>
            <person name="Chiriac C."/>
            <person name="Salcher M."/>
            <person name="Ghai R."/>
            <person name="Kavagutti S V."/>
        </authorList>
    </citation>
    <scope>NUCLEOTIDE SEQUENCE</scope>
</reference>
<dbReference type="NCBIfam" id="NF001159">
    <property type="entry name" value="PRK00150.1-3"/>
    <property type="match status" value="1"/>
</dbReference>
<dbReference type="PANTHER" id="PTHR10458">
    <property type="entry name" value="PEPTIDE DEFORMYLASE"/>
    <property type="match status" value="1"/>
</dbReference>
<dbReference type="InterPro" id="IPR023635">
    <property type="entry name" value="Peptide_deformylase"/>
</dbReference>
<name>A0A6J5LHT5_9CAUD</name>
<dbReference type="EMBL" id="LR796247">
    <property type="protein sequence ID" value="CAB4131179.1"/>
    <property type="molecule type" value="Genomic_DNA"/>
</dbReference>
<dbReference type="Pfam" id="PF01327">
    <property type="entry name" value="Pep_deformylase"/>
    <property type="match status" value="1"/>
</dbReference>